<feature type="compositionally biased region" description="Basic and acidic residues" evidence="1">
    <location>
        <begin position="9"/>
        <end position="20"/>
    </location>
</feature>
<accession>A0A9D3W6S3</accession>
<evidence type="ECO:0000313" key="2">
    <source>
        <dbReference type="EMBL" id="KAH1114126.1"/>
    </source>
</evidence>
<dbReference type="AlphaFoldDB" id="A0A9D3W6S3"/>
<dbReference type="EMBL" id="JAIQCV010000003">
    <property type="protein sequence ID" value="KAH1114126.1"/>
    <property type="molecule type" value="Genomic_DNA"/>
</dbReference>
<dbReference type="Proteomes" id="UP000828251">
    <property type="component" value="Unassembled WGS sequence"/>
</dbReference>
<keyword evidence="3" id="KW-1185">Reference proteome</keyword>
<comment type="caution">
    <text evidence="2">The sequence shown here is derived from an EMBL/GenBank/DDBJ whole genome shotgun (WGS) entry which is preliminary data.</text>
</comment>
<name>A0A9D3W6S3_9ROSI</name>
<gene>
    <name evidence="2" type="ORF">J1N35_007504</name>
</gene>
<evidence type="ECO:0000313" key="3">
    <source>
        <dbReference type="Proteomes" id="UP000828251"/>
    </source>
</evidence>
<sequence length="117" mass="13822">MEEENNQLRVRESSWEENFKSQDQQRLSKLEHLRQSNKEALKKYQKDTKKNLAEALPILRSNLREWRQLTNFFISKEPEIKEANLEELVALVEVLKECLQLEGAPTEPTDQPQEEGD</sequence>
<protein>
    <submittedName>
        <fullName evidence="2">Uncharacterized protein</fullName>
    </submittedName>
</protein>
<feature type="region of interest" description="Disordered" evidence="1">
    <location>
        <begin position="1"/>
        <end position="27"/>
    </location>
</feature>
<evidence type="ECO:0000256" key="1">
    <source>
        <dbReference type="SAM" id="MobiDB-lite"/>
    </source>
</evidence>
<reference evidence="2 3" key="1">
    <citation type="journal article" date="2021" name="Plant Biotechnol. J.">
        <title>Multi-omics assisted identification of the key and species-specific regulatory components of drought-tolerant mechanisms in Gossypium stocksii.</title>
        <authorList>
            <person name="Yu D."/>
            <person name="Ke L."/>
            <person name="Zhang D."/>
            <person name="Wu Y."/>
            <person name="Sun Y."/>
            <person name="Mei J."/>
            <person name="Sun J."/>
            <person name="Sun Y."/>
        </authorList>
    </citation>
    <scope>NUCLEOTIDE SEQUENCE [LARGE SCALE GENOMIC DNA]</scope>
    <source>
        <strain evidence="3">cv. E1</strain>
        <tissue evidence="2">Leaf</tissue>
    </source>
</reference>
<proteinExistence type="predicted"/>
<organism evidence="2 3">
    <name type="scientific">Gossypium stocksii</name>
    <dbReference type="NCBI Taxonomy" id="47602"/>
    <lineage>
        <taxon>Eukaryota</taxon>
        <taxon>Viridiplantae</taxon>
        <taxon>Streptophyta</taxon>
        <taxon>Embryophyta</taxon>
        <taxon>Tracheophyta</taxon>
        <taxon>Spermatophyta</taxon>
        <taxon>Magnoliopsida</taxon>
        <taxon>eudicotyledons</taxon>
        <taxon>Gunneridae</taxon>
        <taxon>Pentapetalae</taxon>
        <taxon>rosids</taxon>
        <taxon>malvids</taxon>
        <taxon>Malvales</taxon>
        <taxon>Malvaceae</taxon>
        <taxon>Malvoideae</taxon>
        <taxon>Gossypium</taxon>
    </lineage>
</organism>